<feature type="compositionally biased region" description="Basic residues" evidence="1">
    <location>
        <begin position="7"/>
        <end position="18"/>
    </location>
</feature>
<gene>
    <name evidence="2" type="ORF">NMOB1V02_LOCUS2995</name>
</gene>
<feature type="compositionally biased region" description="Low complexity" evidence="1">
    <location>
        <begin position="19"/>
        <end position="32"/>
    </location>
</feature>
<dbReference type="Proteomes" id="UP000678499">
    <property type="component" value="Unassembled WGS sequence"/>
</dbReference>
<name>A0A7R9BII5_9CRUS</name>
<proteinExistence type="predicted"/>
<dbReference type="AlphaFoldDB" id="A0A7R9BII5"/>
<keyword evidence="3" id="KW-1185">Reference proteome</keyword>
<feature type="compositionally biased region" description="Polar residues" evidence="1">
    <location>
        <begin position="38"/>
        <end position="51"/>
    </location>
</feature>
<dbReference type="EMBL" id="OA882406">
    <property type="protein sequence ID" value="CAD7275195.1"/>
    <property type="molecule type" value="Genomic_DNA"/>
</dbReference>
<dbReference type="EMBL" id="CAJPEX010000369">
    <property type="protein sequence ID" value="CAG0915347.1"/>
    <property type="molecule type" value="Genomic_DNA"/>
</dbReference>
<protein>
    <submittedName>
        <fullName evidence="2">Uncharacterized protein</fullName>
    </submittedName>
</protein>
<evidence type="ECO:0000313" key="2">
    <source>
        <dbReference type="EMBL" id="CAD7275195.1"/>
    </source>
</evidence>
<evidence type="ECO:0000313" key="3">
    <source>
        <dbReference type="Proteomes" id="UP000678499"/>
    </source>
</evidence>
<feature type="region of interest" description="Disordered" evidence="1">
    <location>
        <begin position="1"/>
        <end position="68"/>
    </location>
</feature>
<reference evidence="2" key="1">
    <citation type="submission" date="2020-11" db="EMBL/GenBank/DDBJ databases">
        <authorList>
            <person name="Tran Van P."/>
        </authorList>
    </citation>
    <scope>NUCLEOTIDE SEQUENCE</scope>
</reference>
<sequence>MPVRAIQAKKKRPARKARQLQNNINNQQQQNLREPEVPSSSSQVQKPNGQRQKNKGAGAQRNKVPDEPCVADVEANPDAKLSDDGWALFADLFAASV</sequence>
<organism evidence="2">
    <name type="scientific">Notodromas monacha</name>
    <dbReference type="NCBI Taxonomy" id="399045"/>
    <lineage>
        <taxon>Eukaryota</taxon>
        <taxon>Metazoa</taxon>
        <taxon>Ecdysozoa</taxon>
        <taxon>Arthropoda</taxon>
        <taxon>Crustacea</taxon>
        <taxon>Oligostraca</taxon>
        <taxon>Ostracoda</taxon>
        <taxon>Podocopa</taxon>
        <taxon>Podocopida</taxon>
        <taxon>Cypridocopina</taxon>
        <taxon>Cypridoidea</taxon>
        <taxon>Cyprididae</taxon>
        <taxon>Notodromas</taxon>
    </lineage>
</organism>
<evidence type="ECO:0000256" key="1">
    <source>
        <dbReference type="SAM" id="MobiDB-lite"/>
    </source>
</evidence>
<accession>A0A7R9BII5</accession>